<dbReference type="InterPro" id="IPR047865">
    <property type="entry name" value="Ribosomal_uL10_bac_type"/>
</dbReference>
<keyword evidence="3 6" id="KW-0689">Ribosomal protein</keyword>
<organism evidence="7 8">
    <name type="scientific">Sphingobacterium hungaricum</name>
    <dbReference type="NCBI Taxonomy" id="2082723"/>
    <lineage>
        <taxon>Bacteria</taxon>
        <taxon>Pseudomonadati</taxon>
        <taxon>Bacteroidota</taxon>
        <taxon>Sphingobacteriia</taxon>
        <taxon>Sphingobacteriales</taxon>
        <taxon>Sphingobacteriaceae</taxon>
        <taxon>Sphingobacterium</taxon>
    </lineage>
</organism>
<dbReference type="AlphaFoldDB" id="A0A928V2P0"/>
<dbReference type="Gene3D" id="6.10.250.290">
    <property type="match status" value="1"/>
</dbReference>
<evidence type="ECO:0000256" key="2">
    <source>
        <dbReference type="ARBA" id="ARBA00008889"/>
    </source>
</evidence>
<dbReference type="InterPro" id="IPR022973">
    <property type="entry name" value="Ribosomal_uL10_bac"/>
</dbReference>
<keyword evidence="6" id="KW-0694">RNA-binding</keyword>
<evidence type="ECO:0000313" key="8">
    <source>
        <dbReference type="Proteomes" id="UP000616201"/>
    </source>
</evidence>
<keyword evidence="8" id="KW-1185">Reference proteome</keyword>
<dbReference type="CDD" id="cd05797">
    <property type="entry name" value="Ribosomal_L10"/>
    <property type="match status" value="1"/>
</dbReference>
<keyword evidence="4 6" id="KW-0687">Ribonucleoprotein</keyword>
<evidence type="ECO:0000256" key="6">
    <source>
        <dbReference type="HAMAP-Rule" id="MF_00362"/>
    </source>
</evidence>
<evidence type="ECO:0000256" key="5">
    <source>
        <dbReference type="ARBA" id="ARBA00035202"/>
    </source>
</evidence>
<evidence type="ECO:0000256" key="4">
    <source>
        <dbReference type="ARBA" id="ARBA00023274"/>
    </source>
</evidence>
<evidence type="ECO:0000313" key="7">
    <source>
        <dbReference type="EMBL" id="MBE8715524.1"/>
    </source>
</evidence>
<accession>A0A928V2P0</accession>
<dbReference type="PANTHER" id="PTHR11560">
    <property type="entry name" value="39S RIBOSOMAL PROTEIN L10, MITOCHONDRIAL"/>
    <property type="match status" value="1"/>
</dbReference>
<dbReference type="GO" id="GO:0070180">
    <property type="term" value="F:large ribosomal subunit rRNA binding"/>
    <property type="evidence" value="ECO:0007669"/>
    <property type="project" value="UniProtKB-UniRule"/>
</dbReference>
<comment type="subunit">
    <text evidence="6">Part of the ribosomal stalk of the 50S ribosomal subunit. The N-terminus interacts with L11 and the large rRNA to form the base of the stalk. The C-terminus forms an elongated spine to which L12 dimers bind in a sequential fashion forming a multimeric L10(L12)X complex.</text>
</comment>
<dbReference type="Gene3D" id="3.30.70.1730">
    <property type="match status" value="1"/>
</dbReference>
<comment type="caution">
    <text evidence="7">The sequence shown here is derived from an EMBL/GenBank/DDBJ whole genome shotgun (WGS) entry which is preliminary data.</text>
</comment>
<evidence type="ECO:0000256" key="1">
    <source>
        <dbReference type="ARBA" id="ARBA00002633"/>
    </source>
</evidence>
<name>A0A928V2P0_9SPHI</name>
<comment type="function">
    <text evidence="1 6">Forms part of the ribosomal stalk, playing a central role in the interaction of the ribosome with GTP-bound translation factors.</text>
</comment>
<sequence length="172" mass="18617">MRKEEKQEIVQALAEQIKSYGNFYITDTADLSVVKVNNIRRKCFEAGIVVQVVKNTLIKKALIEAGVDSEELVGVLKGASTMMFAESATAPAKLIKQLRREGDKPKIKAAYIQETAFVGDDQLNALVSLKSKDELIADVIALLQSPAKNVISALQSGGNTISGLVKALEQRG</sequence>
<dbReference type="GO" id="GO:1990904">
    <property type="term" value="C:ribonucleoprotein complex"/>
    <property type="evidence" value="ECO:0007669"/>
    <property type="project" value="UniProtKB-KW"/>
</dbReference>
<dbReference type="InterPro" id="IPR043141">
    <property type="entry name" value="Ribosomal_uL10-like_sf"/>
</dbReference>
<gene>
    <name evidence="6" type="primary">rplJ</name>
    <name evidence="7" type="ORF">C4F49_17770</name>
</gene>
<dbReference type="RefSeq" id="WP_196935113.1">
    <property type="nucleotide sequence ID" value="NZ_MU158698.1"/>
</dbReference>
<dbReference type="Pfam" id="PF00466">
    <property type="entry name" value="Ribosomal_L10"/>
    <property type="match status" value="1"/>
</dbReference>
<protein>
    <recommendedName>
        <fullName evidence="5 6">Large ribosomal subunit protein uL10</fullName>
    </recommendedName>
</protein>
<dbReference type="HAMAP" id="MF_00362">
    <property type="entry name" value="Ribosomal_uL10"/>
    <property type="match status" value="1"/>
</dbReference>
<dbReference type="InterPro" id="IPR001790">
    <property type="entry name" value="Ribosomal_uL10"/>
</dbReference>
<evidence type="ECO:0000256" key="3">
    <source>
        <dbReference type="ARBA" id="ARBA00022980"/>
    </source>
</evidence>
<dbReference type="Proteomes" id="UP000616201">
    <property type="component" value="Unassembled WGS sequence"/>
</dbReference>
<dbReference type="GO" id="GO:0006412">
    <property type="term" value="P:translation"/>
    <property type="evidence" value="ECO:0007669"/>
    <property type="project" value="UniProtKB-UniRule"/>
</dbReference>
<dbReference type="SUPFAM" id="SSF160369">
    <property type="entry name" value="Ribosomal protein L10-like"/>
    <property type="match status" value="1"/>
</dbReference>
<reference evidence="7" key="1">
    <citation type="submission" date="2018-02" db="EMBL/GenBank/DDBJ databases">
        <authorList>
            <person name="Vasarhelyi B.M."/>
            <person name="Deshmukh S."/>
            <person name="Balint B."/>
            <person name="Kukolya J."/>
        </authorList>
    </citation>
    <scope>NUCLEOTIDE SEQUENCE</scope>
    <source>
        <strain evidence="7">KB22</strain>
    </source>
</reference>
<dbReference type="NCBIfam" id="NF000955">
    <property type="entry name" value="PRK00099.1-1"/>
    <property type="match status" value="1"/>
</dbReference>
<comment type="similarity">
    <text evidence="2 6">Belongs to the universal ribosomal protein uL10 family.</text>
</comment>
<dbReference type="GO" id="GO:0005840">
    <property type="term" value="C:ribosome"/>
    <property type="evidence" value="ECO:0007669"/>
    <property type="project" value="UniProtKB-KW"/>
</dbReference>
<proteinExistence type="inferred from homology"/>
<keyword evidence="6" id="KW-0699">rRNA-binding</keyword>
<dbReference type="EMBL" id="PRDK01000010">
    <property type="protein sequence ID" value="MBE8715524.1"/>
    <property type="molecule type" value="Genomic_DNA"/>
</dbReference>